<organism evidence="5 6">
    <name type="scientific">Trichoderma asperellum (strain ATCC 204424 / CBS 433.97 / NBRC 101777)</name>
    <dbReference type="NCBI Taxonomy" id="1042311"/>
    <lineage>
        <taxon>Eukaryota</taxon>
        <taxon>Fungi</taxon>
        <taxon>Dikarya</taxon>
        <taxon>Ascomycota</taxon>
        <taxon>Pezizomycotina</taxon>
        <taxon>Sordariomycetes</taxon>
        <taxon>Hypocreomycetidae</taxon>
        <taxon>Hypocreales</taxon>
        <taxon>Hypocreaceae</taxon>
        <taxon>Trichoderma</taxon>
    </lineage>
</organism>
<keyword evidence="1 4" id="KW-0808">Transferase</keyword>
<dbReference type="EMBL" id="KZ679258">
    <property type="protein sequence ID" value="PTB43889.1"/>
    <property type="molecule type" value="Genomic_DNA"/>
</dbReference>
<dbReference type="GO" id="GO:0019205">
    <property type="term" value="F:nucleobase-containing compound kinase activity"/>
    <property type="evidence" value="ECO:0007669"/>
    <property type="project" value="InterPro"/>
</dbReference>
<dbReference type="InterPro" id="IPR000850">
    <property type="entry name" value="Adenylat/UMP-CMP_kin"/>
</dbReference>
<evidence type="ECO:0008006" key="7">
    <source>
        <dbReference type="Google" id="ProtNLM"/>
    </source>
</evidence>
<dbReference type="InterPro" id="IPR033690">
    <property type="entry name" value="Adenylat_kinase_CS"/>
</dbReference>
<evidence type="ECO:0000256" key="4">
    <source>
        <dbReference type="RuleBase" id="RU003330"/>
    </source>
</evidence>
<dbReference type="Proteomes" id="UP000240493">
    <property type="component" value="Unassembled WGS sequence"/>
</dbReference>
<keyword evidence="6" id="KW-1185">Reference proteome</keyword>
<comment type="similarity">
    <text evidence="4">Belongs to the adenylate kinase family.</text>
</comment>
<evidence type="ECO:0000313" key="5">
    <source>
        <dbReference type="EMBL" id="PTB43889.1"/>
    </source>
</evidence>
<evidence type="ECO:0000256" key="2">
    <source>
        <dbReference type="ARBA" id="ARBA00022741"/>
    </source>
</evidence>
<protein>
    <recommendedName>
        <fullName evidence="7">Adenylate kinase active site lid domain-containing protein</fullName>
    </recommendedName>
</protein>
<dbReference type="Gene3D" id="3.40.50.300">
    <property type="entry name" value="P-loop containing nucleotide triphosphate hydrolases"/>
    <property type="match status" value="1"/>
</dbReference>
<name>A0A2T3ZGH2_TRIA4</name>
<dbReference type="GO" id="GO:0005524">
    <property type="term" value="F:ATP binding"/>
    <property type="evidence" value="ECO:0007669"/>
    <property type="project" value="InterPro"/>
</dbReference>
<keyword evidence="3 4" id="KW-0418">Kinase</keyword>
<proteinExistence type="inferred from homology"/>
<dbReference type="SUPFAM" id="SSF52540">
    <property type="entry name" value="P-loop containing nucleoside triphosphate hydrolases"/>
    <property type="match status" value="1"/>
</dbReference>
<reference evidence="5 6" key="1">
    <citation type="submission" date="2016-07" db="EMBL/GenBank/DDBJ databases">
        <title>Multiple horizontal gene transfer events from other fungi enriched the ability of initially mycotrophic Trichoderma (Ascomycota) to feed on dead plant biomass.</title>
        <authorList>
            <consortium name="DOE Joint Genome Institute"/>
            <person name="Aerts A."/>
            <person name="Atanasova L."/>
            <person name="Chenthamara K."/>
            <person name="Zhang J."/>
            <person name="Grujic M."/>
            <person name="Henrissat B."/>
            <person name="Kuo A."/>
            <person name="Salamov A."/>
            <person name="Lipzen A."/>
            <person name="Labutti K."/>
            <person name="Barry K."/>
            <person name="Miao Y."/>
            <person name="Rahimi M.J."/>
            <person name="Shen Q."/>
            <person name="Grigoriev I.V."/>
            <person name="Kubicek C.P."/>
            <person name="Druzhinina I.S."/>
        </authorList>
    </citation>
    <scope>NUCLEOTIDE SEQUENCE [LARGE SCALE GENOMIC DNA]</scope>
    <source>
        <strain evidence="5 6">CBS 433.97</strain>
    </source>
</reference>
<dbReference type="Pfam" id="PF00406">
    <property type="entry name" value="ADK"/>
    <property type="match status" value="1"/>
</dbReference>
<gene>
    <name evidence="5" type="ORF">M441DRAFT_453392</name>
</gene>
<dbReference type="STRING" id="1042311.A0A2T3ZGH2"/>
<dbReference type="OrthoDB" id="442176at2759"/>
<dbReference type="InterPro" id="IPR027417">
    <property type="entry name" value="P-loop_NTPase"/>
</dbReference>
<dbReference type="PROSITE" id="PS00113">
    <property type="entry name" value="ADENYLATE_KINASE"/>
    <property type="match status" value="1"/>
</dbReference>
<dbReference type="CDD" id="cd01428">
    <property type="entry name" value="ADK"/>
    <property type="match status" value="1"/>
</dbReference>
<dbReference type="PRINTS" id="PR00094">
    <property type="entry name" value="ADENYLTKNASE"/>
</dbReference>
<dbReference type="PANTHER" id="PTHR23359">
    <property type="entry name" value="NUCLEOTIDE KINASE"/>
    <property type="match status" value="1"/>
</dbReference>
<dbReference type="HAMAP" id="MF_00235">
    <property type="entry name" value="Adenylate_kinase_Adk"/>
    <property type="match status" value="1"/>
</dbReference>
<evidence type="ECO:0000313" key="6">
    <source>
        <dbReference type="Proteomes" id="UP000240493"/>
    </source>
</evidence>
<evidence type="ECO:0000256" key="1">
    <source>
        <dbReference type="ARBA" id="ARBA00022679"/>
    </source>
</evidence>
<evidence type="ECO:0000256" key="3">
    <source>
        <dbReference type="ARBA" id="ARBA00022777"/>
    </source>
</evidence>
<dbReference type="AlphaFoldDB" id="A0A2T3ZGH2"/>
<keyword evidence="2" id="KW-0547">Nucleotide-binding</keyword>
<sequence length="194" mass="21910">MDPKTEGIIFVLGAPGAGKGTLSSKLASDYGFKHLSIGDLLRQVVASPDADKTVVEYVRRGELVTTSLLFQILKPHIEGGGTIILDGFPRRLDQAKEFENQFQLPVLVLFFNCPKDLAEKRVINRKHGREGDNVETFRKRHAEFLELNPPLLCNYEQMGKLITVDTQDFTQKSYETLIKLLQARQEWVSLIPVK</sequence>
<accession>A0A2T3ZGH2</accession>
<dbReference type="GO" id="GO:0006139">
    <property type="term" value="P:nucleobase-containing compound metabolic process"/>
    <property type="evidence" value="ECO:0007669"/>
    <property type="project" value="InterPro"/>
</dbReference>